<dbReference type="HOGENOM" id="CLU_228862_0_0_1"/>
<protein>
    <submittedName>
        <fullName evidence="2">Uncharacterized protein</fullName>
    </submittedName>
</protein>
<sequence length="2455" mass="274690">MELPRRFVRVGKEMGRHKEGELINYYVDVDISGAGYRWPLGGYFCILTQHRFGGMHISVSVLLYSTVKVYYARRRQVVVAYDFYAACVALKLILHRPCEYVSCLLSLPLRLTFSRCFLLFTVSSTPLRLLPRADSVLASWIGRSLRVCGLYGCRRESRWCGRFWEVLGEVMDETMAHSHLPHVKDSKSEEGNVTEIVEDVKPCQRGGRAGREDVMRDDDFADPTEEWFEYGHGLFSKHERVRRMSWEAEWTSTKRTGLASPTPTASYYSTTLLHLLHLLRHTQPAHAVPVAEAEAEADRFHVDFSQCRQHRHRRLNLVEEPAKNTVRQPSHYIGLRLISHRNGVVRAHTRQGNMHAAHATVTLPRDNSCEKQVMRAPKKYFMLEARRFPLNRYLRLLNLVGSKPRHTHLRPVPTTANLIATHSKKMAINSTAPPPTTTAPVRSTSAIPIPTRDILPIRQPTPTGPIKITSVASASSSITRTKCKMNNPASPKFWACIRHLGACVRMRVCGSGGGGSLGFVRCYVIRDDANGGGHDGCEARTNCFRPFALVSGYDGTLPGNLLTVRRDTSNDFTTLTTRHSDSLTTTGLCENFTNEIGNVRHFAFQFFSILGLPPSQPQPFSDAEASRSWGFSQREDMLWLRRTMSSNSLQSMICMHTVGQAAVRFSDAETLDCTIQLDALHRYAAAKSTSSRFVTHDECDNFRTHFHPPRFYQHRCALFLSTPPPYRERWAMGHTDLTSRTAAYYIFSILGEVDEVGRIYISTTHDQHFQPYRSQFITVQPPYQRRIHCPQRTPQQAHRPTQARASIRYCIMSKNFKIIGTEAARAGSQHPSLTAGNPNSSKEGRYDHFPLRTLFLGTIYHASLVAFEIHLRPCASIVWTLTTGCYLVYVLGISTCGMLSRLLGAPRRAFPEASHSRLSHLQHRHYHHHHLYFSHSTADTFAIAILSDTLDMIHLELCLPRNFVHLRNTFSFPAPSLPSRLTRACPLVQEYDIWKSWRSFPHPSHPAGAGQKDLLQLPARSPPGNLFQAQFAAGESSGRALLQNVCIEHALELPIAGSCLCATWRFARGGLHTSEDSVSVHGRSTLSGCASASTCKDKFPFFEVFFSCVAKQAPLPIQLNLRRLTGHDDGANKPSAQRTMHKQASRESLQRGTQDRSRSHCEAQEAPASVPNQENSIHGKYAELLQTSNCRALCLFPQSVSPKCQKDNHGLKAALFQRHVRDLDKSIAKRDSRGRLDIMKKMVLDCACGYHCEEGPGHNTRELDAMLYRNCIDLGLEVSCSMPTADDGASGISSESDGMTFGARSLSNETPFSGASQLGDEGLGTVYTYVIETWHIMPLHQVVVVIGCAWNAFYVTETCSHTTNHAYSTSHRQQELPRPMLVLLYLISEELCRSHPVLKRSAPTSDHFTVEKDSWWSRLDMDTDGNPVLSGNGSASLPPTTSFGPEAVKNSWPRLDTNANNALMPHCDQAVKNSWPQFDTNANSLPLPANGSTSPPLTTSFDANVRRAKNAPMAPHSDPAPKKSWPRLYTDGDLTLPSYGGASLSPSISLPDDGSTSLPPTTSFANTYAFMHSAQAVNEPFATTTTSTFHHHLRSPSLLLTTNPLLPPASVFNPAPILSQLTPSLRKPLLLLPTRWIWSRFTNNGNDNDDVGCLTSEEEESPEIDEGSSSLPLPLPDKVAVQHTFASLDHQACFNFAFSIYQPDSCLHDLRNEVTAGRLRFSRLSGLFPLRPFHPRFEIPPLLSEIWQAVSERGILAGFHSGNSTKHVFTCNVSDSLPGRSLSNNMAWVRPAGWKSRPNYIAYARTPWTENQDLTTWRVQGQLTANRGRFIYMACLDHEMAVEQLSINGFGMSTELRMIVKSSRDIPESRSQKVDASRNELLDLNFHIQAAAFGSRVWRGSDRVRSWLRVLLVSEPSDRSYGSDDPRGLALDGLQQVAIIPRSLDVLRLSCSMAGYDCGSSMTRTTLGRARNNASNVCLSTDCLALPTRHWTLVYRLLNSPLSHQPATQPVANVVGAFPELGIHNSEVWDVRPIMHDHDPRRTLSQMISRIVKMACSTLPLEMRNREDSGTKHTNESWMAEGAILDDRQNTPGPVVVVDVPYAGRRPCCNDRACAQNGSEDGSMLRMHEFPMATLKPRRNLAAMNTVDPCQCAITRTRRQRASEVLMISRGNGREQSYPCEHPTDGRLIILEPHMMVVITGPELGEQSPASSGATDGCLITPEPRIMVDLEFGEIVDEIPVRIGFVRSLVRAVACFKRRYGWLPQYPRATRPELGEIADDVPTRISFVNHPVRLWEGEIWELEEHGCLIILDPRIIIMIKGPELGEIAAGVPVRIAFVNHPVRLWEGEIWELEEHGCPIILKPRMMNDTIQPNLTSSTGLNQQENVGVQRKKALQMAEYVRWTCRSELEAAFTSLRRGVWHRSPQRKDDSTNCIAKVAIQTIWLSSSRLRLLASP</sequence>
<gene>
    <name evidence="2" type="ORF">MYCFIDRAFT_180252</name>
</gene>
<evidence type="ECO:0000313" key="2">
    <source>
        <dbReference type="EMBL" id="EME77107.1"/>
    </source>
</evidence>
<reference evidence="2 3" key="1">
    <citation type="journal article" date="2012" name="PLoS Pathog.">
        <title>Diverse lifestyles and strategies of plant pathogenesis encoded in the genomes of eighteen Dothideomycetes fungi.</title>
        <authorList>
            <person name="Ohm R.A."/>
            <person name="Feau N."/>
            <person name="Henrissat B."/>
            <person name="Schoch C.L."/>
            <person name="Horwitz B.A."/>
            <person name="Barry K.W."/>
            <person name="Condon B.J."/>
            <person name="Copeland A.C."/>
            <person name="Dhillon B."/>
            <person name="Glaser F."/>
            <person name="Hesse C.N."/>
            <person name="Kosti I."/>
            <person name="LaButti K."/>
            <person name="Lindquist E.A."/>
            <person name="Lucas S."/>
            <person name="Salamov A.A."/>
            <person name="Bradshaw R.E."/>
            <person name="Ciuffetti L."/>
            <person name="Hamelin R.C."/>
            <person name="Kema G.H.J."/>
            <person name="Lawrence C."/>
            <person name="Scott J.A."/>
            <person name="Spatafora J.W."/>
            <person name="Turgeon B.G."/>
            <person name="de Wit P.J.G.M."/>
            <person name="Zhong S."/>
            <person name="Goodwin S.B."/>
            <person name="Grigoriev I.V."/>
        </authorList>
    </citation>
    <scope>NUCLEOTIDE SEQUENCE [LARGE SCALE GENOMIC DNA]</scope>
    <source>
        <strain evidence="2 3">CIRAD86</strain>
    </source>
</reference>
<dbReference type="RefSeq" id="XP_007932321.1">
    <property type="nucleotide sequence ID" value="XM_007934130.1"/>
</dbReference>
<proteinExistence type="predicted"/>
<feature type="region of interest" description="Disordered" evidence="1">
    <location>
        <begin position="1126"/>
        <end position="1175"/>
    </location>
</feature>
<dbReference type="EMBL" id="KB446569">
    <property type="protein sequence ID" value="EME77107.1"/>
    <property type="molecule type" value="Genomic_DNA"/>
</dbReference>
<feature type="compositionally biased region" description="Polar residues" evidence="1">
    <location>
        <begin position="1429"/>
        <end position="1443"/>
    </location>
</feature>
<keyword evidence="3" id="KW-1185">Reference proteome</keyword>
<name>M3AHW7_PSEFD</name>
<dbReference type="GeneID" id="19334345"/>
<evidence type="ECO:0000256" key="1">
    <source>
        <dbReference type="SAM" id="MobiDB-lite"/>
    </source>
</evidence>
<accession>M3AHW7</accession>
<evidence type="ECO:0000313" key="3">
    <source>
        <dbReference type="Proteomes" id="UP000016932"/>
    </source>
</evidence>
<dbReference type="KEGG" id="pfj:MYCFIDRAFT_180252"/>
<feature type="compositionally biased region" description="Basic and acidic residues" evidence="1">
    <location>
        <begin position="1144"/>
        <end position="1163"/>
    </location>
</feature>
<feature type="region of interest" description="Disordered" evidence="1">
    <location>
        <begin position="1427"/>
        <end position="1450"/>
    </location>
</feature>
<organism evidence="2 3">
    <name type="scientific">Pseudocercospora fijiensis (strain CIRAD86)</name>
    <name type="common">Black leaf streak disease fungus</name>
    <name type="synonym">Mycosphaerella fijiensis</name>
    <dbReference type="NCBI Taxonomy" id="383855"/>
    <lineage>
        <taxon>Eukaryota</taxon>
        <taxon>Fungi</taxon>
        <taxon>Dikarya</taxon>
        <taxon>Ascomycota</taxon>
        <taxon>Pezizomycotina</taxon>
        <taxon>Dothideomycetes</taxon>
        <taxon>Dothideomycetidae</taxon>
        <taxon>Mycosphaerellales</taxon>
        <taxon>Mycosphaerellaceae</taxon>
        <taxon>Pseudocercospora</taxon>
    </lineage>
</organism>
<feature type="compositionally biased region" description="Acidic residues" evidence="1">
    <location>
        <begin position="1656"/>
        <end position="1666"/>
    </location>
</feature>
<dbReference type="VEuPathDB" id="FungiDB:MYCFIDRAFT_180252"/>
<feature type="region of interest" description="Disordered" evidence="1">
    <location>
        <begin position="1648"/>
        <end position="1670"/>
    </location>
</feature>
<dbReference type="Proteomes" id="UP000016932">
    <property type="component" value="Unassembled WGS sequence"/>
</dbReference>
<feature type="region of interest" description="Disordered" evidence="1">
    <location>
        <begin position="1478"/>
        <end position="1500"/>
    </location>
</feature>